<dbReference type="PANTHER" id="PTHR46603">
    <property type="entry name" value="ABSCISSION/NOCUT CHECKPOINT REGULATOR"/>
    <property type="match status" value="1"/>
</dbReference>
<dbReference type="EMBL" id="LUCH01003616">
    <property type="protein sequence ID" value="KAF5399912.1"/>
    <property type="molecule type" value="Genomic_DNA"/>
</dbReference>
<organism evidence="6 7">
    <name type="scientific">Paragonimus heterotremus</name>
    <dbReference type="NCBI Taxonomy" id="100268"/>
    <lineage>
        <taxon>Eukaryota</taxon>
        <taxon>Metazoa</taxon>
        <taxon>Spiralia</taxon>
        <taxon>Lophotrochozoa</taxon>
        <taxon>Platyhelminthes</taxon>
        <taxon>Trematoda</taxon>
        <taxon>Digenea</taxon>
        <taxon>Plagiorchiida</taxon>
        <taxon>Troglotremata</taxon>
        <taxon>Troglotrematidae</taxon>
        <taxon>Paragonimus</taxon>
    </lineage>
</organism>
<dbReference type="InterPro" id="IPR011011">
    <property type="entry name" value="Znf_FYVE_PHD"/>
</dbReference>
<evidence type="ECO:0000256" key="2">
    <source>
        <dbReference type="ARBA" id="ARBA00022771"/>
    </source>
</evidence>
<dbReference type="Pfam" id="PF22586">
    <property type="entry name" value="ANCHR-like_BBOX"/>
    <property type="match status" value="1"/>
</dbReference>
<gene>
    <name evidence="6" type="ORF">PHET_06809</name>
</gene>
<dbReference type="AlphaFoldDB" id="A0A8J4TDX4"/>
<dbReference type="InterPro" id="IPR000306">
    <property type="entry name" value="Znf_FYVE"/>
</dbReference>
<keyword evidence="3" id="KW-0862">Zinc</keyword>
<dbReference type="SUPFAM" id="SSF57903">
    <property type="entry name" value="FYVE/PHD zinc finger"/>
    <property type="match status" value="1"/>
</dbReference>
<dbReference type="InterPro" id="IPR017455">
    <property type="entry name" value="Znf_FYVE-rel"/>
</dbReference>
<dbReference type="GO" id="GO:0032266">
    <property type="term" value="F:phosphatidylinositol-3-phosphate binding"/>
    <property type="evidence" value="ECO:0007669"/>
    <property type="project" value="TreeGrafter"/>
</dbReference>
<dbReference type="GO" id="GO:0030496">
    <property type="term" value="C:midbody"/>
    <property type="evidence" value="ECO:0007669"/>
    <property type="project" value="TreeGrafter"/>
</dbReference>
<accession>A0A8J4TDX4</accession>
<dbReference type="PANTHER" id="PTHR46603:SF1">
    <property type="entry name" value="ABSCISSION_NOCUT CHECKPOINT REGULATOR"/>
    <property type="match status" value="1"/>
</dbReference>
<keyword evidence="2 4" id="KW-0863">Zinc-finger</keyword>
<dbReference type="GO" id="GO:0008270">
    <property type="term" value="F:zinc ion binding"/>
    <property type="evidence" value="ECO:0007669"/>
    <property type="project" value="UniProtKB-KW"/>
</dbReference>
<dbReference type="GO" id="GO:0044878">
    <property type="term" value="P:mitotic cytokinesis checkpoint signaling"/>
    <property type="evidence" value="ECO:0007669"/>
    <property type="project" value="TreeGrafter"/>
</dbReference>
<dbReference type="SUPFAM" id="SSF57845">
    <property type="entry name" value="B-box zinc-binding domain"/>
    <property type="match status" value="1"/>
</dbReference>
<evidence type="ECO:0000256" key="4">
    <source>
        <dbReference type="PROSITE-ProRule" id="PRU00091"/>
    </source>
</evidence>
<feature type="domain" description="FYVE-type" evidence="5">
    <location>
        <begin position="1"/>
        <end position="56"/>
    </location>
</feature>
<evidence type="ECO:0000256" key="3">
    <source>
        <dbReference type="ARBA" id="ARBA00022833"/>
    </source>
</evidence>
<keyword evidence="1" id="KW-0479">Metal-binding</keyword>
<dbReference type="Gene3D" id="3.30.40.10">
    <property type="entry name" value="Zinc/RING finger domain, C3HC4 (zinc finger)"/>
    <property type="match status" value="1"/>
</dbReference>
<dbReference type="Pfam" id="PF01363">
    <property type="entry name" value="FYVE"/>
    <property type="match status" value="1"/>
</dbReference>
<proteinExistence type="predicted"/>
<dbReference type="OrthoDB" id="5407799at2759"/>
<sequence>MPCFQCGRDFTLLNREAACKGCNKIFCSKCLKYKTSLPKFNNKVYTVCFKCYDSVMNPIQPDLPKLAAPKILMDRLAAAEVQIPACFPVGSAGTVRLPSVPPDVVGVPNPGKVSSSANLFRLDEVPSQEELEERLRKLKERDVSDLSVEQLPDSDKVENLVQQLIAEAKIDLAADISEQEMEPGVQHNEDELPWCCICNRNAQLRCVDCDGDLFCKSCYHRTHQGRDMKRHQTKSYGPS</sequence>
<evidence type="ECO:0000256" key="1">
    <source>
        <dbReference type="ARBA" id="ARBA00022723"/>
    </source>
</evidence>
<dbReference type="InterPro" id="IPR013083">
    <property type="entry name" value="Znf_RING/FYVE/PHD"/>
</dbReference>
<dbReference type="CDD" id="cd19817">
    <property type="entry name" value="Bbox1_ANCHR-like"/>
    <property type="match status" value="1"/>
</dbReference>
<protein>
    <recommendedName>
        <fullName evidence="5">FYVE-type domain-containing protein</fullName>
    </recommendedName>
</protein>
<dbReference type="Proteomes" id="UP000748531">
    <property type="component" value="Unassembled WGS sequence"/>
</dbReference>
<reference evidence="6" key="1">
    <citation type="submission" date="2019-05" db="EMBL/GenBank/DDBJ databases">
        <title>Annotation for the trematode Paragonimus heterotremus.</title>
        <authorList>
            <person name="Choi Y.-J."/>
        </authorList>
    </citation>
    <scope>NUCLEOTIDE SEQUENCE</scope>
    <source>
        <strain evidence="6">LC</strain>
    </source>
</reference>
<dbReference type="PROSITE" id="PS50178">
    <property type="entry name" value="ZF_FYVE"/>
    <property type="match status" value="1"/>
</dbReference>
<dbReference type="SMART" id="SM00064">
    <property type="entry name" value="FYVE"/>
    <property type="match status" value="1"/>
</dbReference>
<evidence type="ECO:0000259" key="5">
    <source>
        <dbReference type="PROSITE" id="PS50178"/>
    </source>
</evidence>
<dbReference type="GO" id="GO:0032154">
    <property type="term" value="C:cleavage furrow"/>
    <property type="evidence" value="ECO:0007669"/>
    <property type="project" value="TreeGrafter"/>
</dbReference>
<keyword evidence="7" id="KW-1185">Reference proteome</keyword>
<evidence type="ECO:0000313" key="7">
    <source>
        <dbReference type="Proteomes" id="UP000748531"/>
    </source>
</evidence>
<dbReference type="GO" id="GO:0009838">
    <property type="term" value="P:abscission"/>
    <property type="evidence" value="ECO:0007669"/>
    <property type="project" value="TreeGrafter"/>
</dbReference>
<name>A0A8J4TDX4_9TREM</name>
<evidence type="ECO:0000313" key="6">
    <source>
        <dbReference type="EMBL" id="KAF5399912.1"/>
    </source>
</evidence>
<dbReference type="InterPro" id="IPR044553">
    <property type="entry name" value="Bbox1_ANCHR"/>
</dbReference>
<dbReference type="GO" id="GO:0005813">
    <property type="term" value="C:centrosome"/>
    <property type="evidence" value="ECO:0007669"/>
    <property type="project" value="TreeGrafter"/>
</dbReference>
<comment type="caution">
    <text evidence="6">The sequence shown here is derived from an EMBL/GenBank/DDBJ whole genome shotgun (WGS) entry which is preliminary data.</text>
</comment>